<evidence type="ECO:0000313" key="1">
    <source>
        <dbReference type="EMBL" id="NUB91141.1"/>
    </source>
</evidence>
<proteinExistence type="predicted"/>
<accession>A0A8J8GK91</accession>
<gene>
    <name evidence="1" type="ORF">HT576_08915</name>
</gene>
<dbReference type="Proteomes" id="UP000728647">
    <property type="component" value="Unassembled WGS sequence"/>
</dbReference>
<organism evidence="1 2">
    <name type="scientific">Haloterrigena gelatinilytica</name>
    <dbReference type="NCBI Taxonomy" id="2741724"/>
    <lineage>
        <taxon>Archaea</taxon>
        <taxon>Methanobacteriati</taxon>
        <taxon>Methanobacteriota</taxon>
        <taxon>Stenosarchaea group</taxon>
        <taxon>Halobacteria</taxon>
        <taxon>Halobacteriales</taxon>
        <taxon>Natrialbaceae</taxon>
        <taxon>Haloterrigena</taxon>
    </lineage>
</organism>
<sequence>MGKRPEIGAYAEEVEDFHADPDDLEIFDPNLVLGYFQRLELILEKCPVNIYAASSLKHPWPYRLQKAGECAPASFWRSQHRILDSNITDPRVTNEDILEEAIQKDATAVVAKDYLPFHLYDRKFDLEELTGATSHREATTQSIQEFIDLHDPDRHPPAYIPLQPPYVDHIQDIREIVVDSHLEEKYMLGGLKNANPKRRISEAQALRDEIGSDPDLHGLGWGLSDALVESLRHNPDLIESVDNSGPSQAILNGGLLDKHWQKQPFGLVEGQMRNSVAGAFEFGILLQATHRLTKYNTEFTTNQKSISDYQ</sequence>
<comment type="caution">
    <text evidence="1">The sequence shown here is derived from an EMBL/GenBank/DDBJ whole genome shotgun (WGS) entry which is preliminary data.</text>
</comment>
<dbReference type="EMBL" id="JABURA010000001">
    <property type="protein sequence ID" value="NUB91141.1"/>
    <property type="molecule type" value="Genomic_DNA"/>
</dbReference>
<dbReference type="AlphaFoldDB" id="A0A8J8GK91"/>
<name>A0A8J8GK91_9EURY</name>
<dbReference type="OrthoDB" id="351140at2157"/>
<protein>
    <submittedName>
        <fullName evidence="1">Uncharacterized protein</fullName>
    </submittedName>
</protein>
<reference evidence="1" key="1">
    <citation type="submission" date="2020-06" db="EMBL/GenBank/DDBJ databases">
        <title>Haloterrigena sp. nov., an extremely halophilic archaeon isolated from a saline sediment.</title>
        <authorList>
            <person name="Liu B.-B."/>
        </authorList>
    </citation>
    <scope>NUCLEOTIDE SEQUENCE</scope>
    <source>
        <strain evidence="1">SYSU A121-1</strain>
    </source>
</reference>
<dbReference type="RefSeq" id="WP_174701806.1">
    <property type="nucleotide sequence ID" value="NZ_JABURA010000001.1"/>
</dbReference>
<evidence type="ECO:0000313" key="2">
    <source>
        <dbReference type="Proteomes" id="UP000728647"/>
    </source>
</evidence>